<reference evidence="11 12" key="1">
    <citation type="submission" date="2018-09" db="EMBL/GenBank/DDBJ databases">
        <authorList>
            <person name="Zhu H."/>
        </authorList>
    </citation>
    <scope>NUCLEOTIDE SEQUENCE [LARGE SCALE GENOMIC DNA]</scope>
    <source>
        <strain evidence="11 12">K1S02-61</strain>
    </source>
</reference>
<protein>
    <recommendedName>
        <fullName evidence="2">histidine kinase</fullName>
        <ecNumber evidence="2">2.7.13.3</ecNumber>
    </recommendedName>
</protein>
<keyword evidence="9" id="KW-0472">Membrane</keyword>
<evidence type="ECO:0000256" key="4">
    <source>
        <dbReference type="ARBA" id="ARBA00022679"/>
    </source>
</evidence>
<feature type="transmembrane region" description="Helical" evidence="9">
    <location>
        <begin position="48"/>
        <end position="65"/>
    </location>
</feature>
<dbReference type="RefSeq" id="WP_119810658.1">
    <property type="nucleotide sequence ID" value="NZ_QYUP01000094.1"/>
</dbReference>
<feature type="transmembrane region" description="Helical" evidence="9">
    <location>
        <begin position="20"/>
        <end position="36"/>
    </location>
</feature>
<dbReference type="Pfam" id="PF07730">
    <property type="entry name" value="HisKA_3"/>
    <property type="match status" value="1"/>
</dbReference>
<feature type="transmembrane region" description="Helical" evidence="9">
    <location>
        <begin position="145"/>
        <end position="165"/>
    </location>
</feature>
<evidence type="ECO:0000256" key="1">
    <source>
        <dbReference type="ARBA" id="ARBA00000085"/>
    </source>
</evidence>
<dbReference type="GO" id="GO:0016020">
    <property type="term" value="C:membrane"/>
    <property type="evidence" value="ECO:0007669"/>
    <property type="project" value="InterPro"/>
</dbReference>
<dbReference type="AlphaFoldDB" id="A0A418XXW8"/>
<comment type="caution">
    <text evidence="11">The sequence shown here is derived from an EMBL/GenBank/DDBJ whole genome shotgun (WGS) entry which is preliminary data.</text>
</comment>
<evidence type="ECO:0000256" key="6">
    <source>
        <dbReference type="ARBA" id="ARBA00022777"/>
    </source>
</evidence>
<proteinExistence type="predicted"/>
<evidence type="ECO:0000256" key="9">
    <source>
        <dbReference type="SAM" id="Phobius"/>
    </source>
</evidence>
<accession>A0A418XXW8</accession>
<gene>
    <name evidence="11" type="ORF">D3872_10110</name>
</gene>
<dbReference type="PANTHER" id="PTHR24421">
    <property type="entry name" value="NITRATE/NITRITE SENSOR PROTEIN NARX-RELATED"/>
    <property type="match status" value="1"/>
</dbReference>
<organism evidence="11 12">
    <name type="scientific">Massilia cavernae</name>
    <dbReference type="NCBI Taxonomy" id="2320864"/>
    <lineage>
        <taxon>Bacteria</taxon>
        <taxon>Pseudomonadati</taxon>
        <taxon>Pseudomonadota</taxon>
        <taxon>Betaproteobacteria</taxon>
        <taxon>Burkholderiales</taxon>
        <taxon>Oxalobacteraceae</taxon>
        <taxon>Telluria group</taxon>
        <taxon>Massilia</taxon>
    </lineage>
</organism>
<evidence type="ECO:0000256" key="5">
    <source>
        <dbReference type="ARBA" id="ARBA00022741"/>
    </source>
</evidence>
<keyword evidence="5" id="KW-0547">Nucleotide-binding</keyword>
<keyword evidence="12" id="KW-1185">Reference proteome</keyword>
<dbReference type="Proteomes" id="UP000284006">
    <property type="component" value="Unassembled WGS sequence"/>
</dbReference>
<keyword evidence="8" id="KW-0902">Two-component regulatory system</keyword>
<dbReference type="GO" id="GO:0046983">
    <property type="term" value="F:protein dimerization activity"/>
    <property type="evidence" value="ECO:0007669"/>
    <property type="project" value="InterPro"/>
</dbReference>
<keyword evidence="9" id="KW-0812">Transmembrane</keyword>
<name>A0A418XXW8_9BURK</name>
<keyword evidence="4" id="KW-0808">Transferase</keyword>
<dbReference type="InterPro" id="IPR050482">
    <property type="entry name" value="Sensor_HK_TwoCompSys"/>
</dbReference>
<evidence type="ECO:0000313" key="11">
    <source>
        <dbReference type="EMBL" id="RJG17815.1"/>
    </source>
</evidence>
<evidence type="ECO:0000256" key="2">
    <source>
        <dbReference type="ARBA" id="ARBA00012438"/>
    </source>
</evidence>
<dbReference type="InterPro" id="IPR011712">
    <property type="entry name" value="Sig_transdc_His_kin_sub3_dim/P"/>
</dbReference>
<dbReference type="OrthoDB" id="8681735at2"/>
<keyword evidence="7" id="KW-0067">ATP-binding</keyword>
<keyword evidence="6" id="KW-0418">Kinase</keyword>
<evidence type="ECO:0000313" key="12">
    <source>
        <dbReference type="Proteomes" id="UP000284006"/>
    </source>
</evidence>
<dbReference type="PANTHER" id="PTHR24421:SF10">
    <property type="entry name" value="NITRATE_NITRITE SENSOR PROTEIN NARQ"/>
    <property type="match status" value="1"/>
</dbReference>
<dbReference type="GO" id="GO:0005524">
    <property type="term" value="F:ATP binding"/>
    <property type="evidence" value="ECO:0007669"/>
    <property type="project" value="UniProtKB-KW"/>
</dbReference>
<evidence type="ECO:0000256" key="3">
    <source>
        <dbReference type="ARBA" id="ARBA00022553"/>
    </source>
</evidence>
<dbReference type="EMBL" id="QYUP01000094">
    <property type="protein sequence ID" value="RJG17815.1"/>
    <property type="molecule type" value="Genomic_DNA"/>
</dbReference>
<feature type="domain" description="Signal transduction histidine kinase subgroup 3 dimerisation and phosphoacceptor" evidence="10">
    <location>
        <begin position="364"/>
        <end position="426"/>
    </location>
</feature>
<feature type="transmembrane region" description="Helical" evidence="9">
    <location>
        <begin position="85"/>
        <end position="108"/>
    </location>
</feature>
<dbReference type="GO" id="GO:0000155">
    <property type="term" value="F:phosphorelay sensor kinase activity"/>
    <property type="evidence" value="ECO:0007669"/>
    <property type="project" value="InterPro"/>
</dbReference>
<evidence type="ECO:0000256" key="8">
    <source>
        <dbReference type="ARBA" id="ARBA00023012"/>
    </source>
</evidence>
<comment type="catalytic activity">
    <reaction evidence="1">
        <text>ATP + protein L-histidine = ADP + protein N-phospho-L-histidine.</text>
        <dbReference type="EC" id="2.7.13.3"/>
    </reaction>
</comment>
<keyword evidence="3" id="KW-0597">Phosphoprotein</keyword>
<dbReference type="EC" id="2.7.13.3" evidence="2"/>
<keyword evidence="9" id="KW-1133">Transmembrane helix</keyword>
<evidence type="ECO:0000259" key="10">
    <source>
        <dbReference type="Pfam" id="PF07730"/>
    </source>
</evidence>
<sequence length="630" mass="68513">MINNTRLDASLDDVDETAPIATMRIVLAVATILAMIIDPNGIGDPHPFTLLAFYAYTAHSAVIYISVRLGGELGDSKLVHWLDVFWFSLVLVIAGPQTGFFYLFFFAISTAAFRWGYDEGARVTLACAVLYCLAATQAADQTELARMLLRATFLLGLGYMVSHWAQASIKQKRRIALLRDVSRLSNPRFGVEDTIVSVLEQIRVFFGATSCFSLTRENPACPWILRKADSNASGAPLRPCVLDSEAAAPLVAAPPTCSALFRASLLPFVPWPGAFLVNDATRPGWHKAPVAIGNSLADILGGRSFICVPLPLRNGEGRIFVVAPQATLDKGDVRFLAQVVAQAVPVIENIELLDRMASDAARRERVKMSLDLHDTTVQPYIGMSHVLRALLSKAGDANPIAPDLRQVADMADAYIAELRELAGNLARAKNDEPAFPSALRAHASHMKEFYNLDIALSGHETAGIHDRLGAEVFQIVSEGVSNITGRARRLATRGAVEICAGPTAWLHIRIENECRPGPAAPFRSAFDFGNGPWHWVAYALRRPASEGGPSGSMSTFPVYGAATMESRPGKLLSGVMLVWTDHRLCLWDWERLIESEAYGMKVAASVIQSARNALLPPAHWSPTVILLGLL</sequence>
<evidence type="ECO:0000256" key="7">
    <source>
        <dbReference type="ARBA" id="ARBA00022840"/>
    </source>
</evidence>